<reference evidence="1 2" key="1">
    <citation type="submission" date="2018-08" db="EMBL/GenBank/DDBJ databases">
        <title>A genome reference for cultivated species of the human gut microbiota.</title>
        <authorList>
            <person name="Zou Y."/>
            <person name="Xue W."/>
            <person name="Luo G."/>
        </authorList>
    </citation>
    <scope>NUCLEOTIDE SEQUENCE [LARGE SCALE GENOMIC DNA]</scope>
    <source>
        <strain evidence="1 2">OF01-1</strain>
    </source>
</reference>
<name>A0A413JUP6_BACFG</name>
<organism evidence="1 2">
    <name type="scientific">Bacteroides fragilis</name>
    <dbReference type="NCBI Taxonomy" id="817"/>
    <lineage>
        <taxon>Bacteria</taxon>
        <taxon>Pseudomonadati</taxon>
        <taxon>Bacteroidota</taxon>
        <taxon>Bacteroidia</taxon>
        <taxon>Bacteroidales</taxon>
        <taxon>Bacteroidaceae</taxon>
        <taxon>Bacteroides</taxon>
    </lineage>
</organism>
<gene>
    <name evidence="1" type="ORF">DXA27_18415</name>
</gene>
<evidence type="ECO:0000313" key="2">
    <source>
        <dbReference type="Proteomes" id="UP000284614"/>
    </source>
</evidence>
<dbReference type="EMBL" id="QSDG01000020">
    <property type="protein sequence ID" value="RGY65939.1"/>
    <property type="molecule type" value="Genomic_DNA"/>
</dbReference>
<proteinExistence type="predicted"/>
<dbReference type="Proteomes" id="UP000284614">
    <property type="component" value="Unassembled WGS sequence"/>
</dbReference>
<protein>
    <submittedName>
        <fullName evidence="1">Uncharacterized protein</fullName>
    </submittedName>
</protein>
<accession>A0A413JUP6</accession>
<comment type="caution">
    <text evidence="1">The sequence shown here is derived from an EMBL/GenBank/DDBJ whole genome shotgun (WGS) entry which is preliminary data.</text>
</comment>
<evidence type="ECO:0000313" key="1">
    <source>
        <dbReference type="EMBL" id="RGY65939.1"/>
    </source>
</evidence>
<dbReference type="AlphaFoldDB" id="A0A413JUP6"/>
<sequence length="65" mass="7611">MFIQAVDIQKYNYASIWQKNPLFLHKIQKYMKTVKSHITQLLYAMNEGIFEKEHPIALSLLSANA</sequence>